<keyword evidence="1" id="KW-0732">Signal</keyword>
<dbReference type="AlphaFoldDB" id="A0A485K3K8"/>
<organism evidence="3 4">
    <name type="scientific">Aphanomyces stellatus</name>
    <dbReference type="NCBI Taxonomy" id="120398"/>
    <lineage>
        <taxon>Eukaryota</taxon>
        <taxon>Sar</taxon>
        <taxon>Stramenopiles</taxon>
        <taxon>Oomycota</taxon>
        <taxon>Saprolegniomycetes</taxon>
        <taxon>Saprolegniales</taxon>
        <taxon>Verrucalvaceae</taxon>
        <taxon>Aphanomyces</taxon>
    </lineage>
</organism>
<dbReference type="Proteomes" id="UP000332933">
    <property type="component" value="Unassembled WGS sequence"/>
</dbReference>
<feature type="signal peptide" evidence="1">
    <location>
        <begin position="1"/>
        <end position="17"/>
    </location>
</feature>
<dbReference type="EMBL" id="VJMH01000039">
    <property type="protein sequence ID" value="KAF0719955.1"/>
    <property type="molecule type" value="Genomic_DNA"/>
</dbReference>
<dbReference type="EMBL" id="CAADRA010000039">
    <property type="protein sequence ID" value="VFT77901.1"/>
    <property type="molecule type" value="Genomic_DNA"/>
</dbReference>
<keyword evidence="4" id="KW-1185">Reference proteome</keyword>
<accession>A0A485K3K8</accession>
<name>A0A485K3K8_9STRA</name>
<feature type="chain" id="PRO_5036115881" evidence="1">
    <location>
        <begin position="18"/>
        <end position="93"/>
    </location>
</feature>
<reference evidence="3 4" key="1">
    <citation type="submission" date="2019-03" db="EMBL/GenBank/DDBJ databases">
        <authorList>
            <person name="Gaulin E."/>
            <person name="Dumas B."/>
        </authorList>
    </citation>
    <scope>NUCLEOTIDE SEQUENCE [LARGE SCALE GENOMIC DNA]</scope>
    <source>
        <strain evidence="3">CBS 568.67</strain>
    </source>
</reference>
<evidence type="ECO:0000313" key="3">
    <source>
        <dbReference type="EMBL" id="VFT77901.1"/>
    </source>
</evidence>
<sequence length="93" mass="9791">MKLSVFALFAVVAAALALKNDVALDDAVVAAGAEFYESLDEDDQVAIDAWVASQVDDDDDSQIDDQAIVDAWVANQLNDDNGDDSKGGDDNGN</sequence>
<gene>
    <name evidence="3" type="primary">Aste57867_676</name>
    <name evidence="2" type="ORF">As57867_000675</name>
    <name evidence="3" type="ORF">ASTE57867_676</name>
</gene>
<evidence type="ECO:0000313" key="4">
    <source>
        <dbReference type="Proteomes" id="UP000332933"/>
    </source>
</evidence>
<evidence type="ECO:0000256" key="1">
    <source>
        <dbReference type="SAM" id="SignalP"/>
    </source>
</evidence>
<evidence type="ECO:0000313" key="2">
    <source>
        <dbReference type="EMBL" id="KAF0719955.1"/>
    </source>
</evidence>
<reference evidence="2" key="2">
    <citation type="submission" date="2019-06" db="EMBL/GenBank/DDBJ databases">
        <title>Genomics analysis of Aphanomyces spp. identifies a new class of oomycete effector associated with host adaptation.</title>
        <authorList>
            <person name="Gaulin E."/>
        </authorList>
    </citation>
    <scope>NUCLEOTIDE SEQUENCE</scope>
    <source>
        <strain evidence="2">CBS 578.67</strain>
    </source>
</reference>
<protein>
    <submittedName>
        <fullName evidence="3">Aste57867_676 protein</fullName>
    </submittedName>
</protein>
<proteinExistence type="predicted"/>